<accession>A0A6C0HXF8</accession>
<dbReference type="PANTHER" id="PTHR16121:SF2">
    <property type="entry name" value="CAP-SPECIFIC MRNA (NUCLEOSIDE-2'-O-)-METHYLTRANSFERASE 2"/>
    <property type="match status" value="1"/>
</dbReference>
<sequence length="417" mass="47852">MSYYILPKKHIKIEINPTLSTGPPVKLKPVISQSIVSYLSETETNLSNLSPIEYSIEFIRKIANPYEFIFSKVPGSKFSVSKLKPFSNTFYVIYELFSTFNLLESMTNRNITAIHYAANSAASIECLSMFREDKNDINYSLELTNNFATNGLRPNSADFLYFEINSGTSIGSDIDTSSDYIIELIVVVCNILSYQNSQGICIIKVDTLFYKPVLDILFILTSLYDKVSIIKPNTSDINNNDRYLVCKHFNHNSSQNNSSKMTESFVNLLNEVINNKYFIHSLIKSELPYYFLNKVEDSNIIIAHQQIEFMDQIISLVKHKNRMDKIESLKKTNIQKCIQWCEKFKIPNNKFAEKVNIFLPIVIYDEHHLLDDDAFIKLNDDTDTDTDIAIENKKDANILTDLVLVDSNDEACIHSMM</sequence>
<reference evidence="1" key="1">
    <citation type="journal article" date="2020" name="Nature">
        <title>Giant virus diversity and host interactions through global metagenomics.</title>
        <authorList>
            <person name="Schulz F."/>
            <person name="Roux S."/>
            <person name="Paez-Espino D."/>
            <person name="Jungbluth S."/>
            <person name="Walsh D.A."/>
            <person name="Denef V.J."/>
            <person name="McMahon K.D."/>
            <person name="Konstantinidis K.T."/>
            <person name="Eloe-Fadrosh E.A."/>
            <person name="Kyrpides N.C."/>
            <person name="Woyke T."/>
        </authorList>
    </citation>
    <scope>NUCLEOTIDE SEQUENCE</scope>
    <source>
        <strain evidence="1">GVMAG-M-3300023184-178</strain>
    </source>
</reference>
<dbReference type="GO" id="GO:0005634">
    <property type="term" value="C:nucleus"/>
    <property type="evidence" value="ECO:0007669"/>
    <property type="project" value="TreeGrafter"/>
</dbReference>
<protein>
    <recommendedName>
        <fullName evidence="2">Ribosomal RNA methyltransferase FtsJ domain-containing protein</fullName>
    </recommendedName>
</protein>
<dbReference type="Gene3D" id="3.40.50.12760">
    <property type="match status" value="1"/>
</dbReference>
<evidence type="ECO:0000313" key="1">
    <source>
        <dbReference type="EMBL" id="QHT84897.1"/>
    </source>
</evidence>
<dbReference type="GO" id="GO:0005737">
    <property type="term" value="C:cytoplasm"/>
    <property type="evidence" value="ECO:0007669"/>
    <property type="project" value="TreeGrafter"/>
</dbReference>
<dbReference type="GO" id="GO:0004483">
    <property type="term" value="F:methyltransferase cap1 activity"/>
    <property type="evidence" value="ECO:0007669"/>
    <property type="project" value="TreeGrafter"/>
</dbReference>
<dbReference type="GO" id="GO:0006370">
    <property type="term" value="P:7-methylguanosine mRNA capping"/>
    <property type="evidence" value="ECO:0007669"/>
    <property type="project" value="TreeGrafter"/>
</dbReference>
<dbReference type="PANTHER" id="PTHR16121">
    <property type="entry name" value="CAP-SPECIFIC MRNA (NUCLEOSIDE-2'-O-)-METHYLTRANSFERASE 1-RELATED"/>
    <property type="match status" value="1"/>
</dbReference>
<name>A0A6C0HXF8_9ZZZZ</name>
<dbReference type="AlphaFoldDB" id="A0A6C0HXF8"/>
<organism evidence="1">
    <name type="scientific">viral metagenome</name>
    <dbReference type="NCBI Taxonomy" id="1070528"/>
    <lineage>
        <taxon>unclassified sequences</taxon>
        <taxon>metagenomes</taxon>
        <taxon>organismal metagenomes</taxon>
    </lineage>
</organism>
<dbReference type="InterPro" id="IPR050851">
    <property type="entry name" value="mRNA_Cap_2O-Ribose_MeTrfase"/>
</dbReference>
<evidence type="ECO:0008006" key="2">
    <source>
        <dbReference type="Google" id="ProtNLM"/>
    </source>
</evidence>
<proteinExistence type="predicted"/>
<dbReference type="EMBL" id="MN740028">
    <property type="protein sequence ID" value="QHT84897.1"/>
    <property type="molecule type" value="Genomic_DNA"/>
</dbReference>